<evidence type="ECO:0000313" key="3">
    <source>
        <dbReference type="EMBL" id="CAG5117671.1"/>
    </source>
</evidence>
<dbReference type="Proteomes" id="UP000678393">
    <property type="component" value="Unassembled WGS sequence"/>
</dbReference>
<evidence type="ECO:0000313" key="4">
    <source>
        <dbReference type="Proteomes" id="UP000678393"/>
    </source>
</evidence>
<feature type="non-terminal residue" evidence="3">
    <location>
        <position position="267"/>
    </location>
</feature>
<dbReference type="Gene3D" id="3.40.50.1820">
    <property type="entry name" value="alpha/beta hydrolase"/>
    <property type="match status" value="1"/>
</dbReference>
<organism evidence="3 4">
    <name type="scientific">Candidula unifasciata</name>
    <dbReference type="NCBI Taxonomy" id="100452"/>
    <lineage>
        <taxon>Eukaryota</taxon>
        <taxon>Metazoa</taxon>
        <taxon>Spiralia</taxon>
        <taxon>Lophotrochozoa</taxon>
        <taxon>Mollusca</taxon>
        <taxon>Gastropoda</taxon>
        <taxon>Heterobranchia</taxon>
        <taxon>Euthyneura</taxon>
        <taxon>Panpulmonata</taxon>
        <taxon>Eupulmonata</taxon>
        <taxon>Stylommatophora</taxon>
        <taxon>Helicina</taxon>
        <taxon>Helicoidea</taxon>
        <taxon>Geomitridae</taxon>
        <taxon>Candidula</taxon>
    </lineage>
</organism>
<comment type="similarity">
    <text evidence="1">Belongs to the type-B carboxylesterase/lipase family.</text>
</comment>
<reference evidence="3" key="1">
    <citation type="submission" date="2021-04" db="EMBL/GenBank/DDBJ databases">
        <authorList>
            <consortium name="Molecular Ecology Group"/>
        </authorList>
    </citation>
    <scope>NUCLEOTIDE SEQUENCE</scope>
</reference>
<evidence type="ECO:0000259" key="2">
    <source>
        <dbReference type="Pfam" id="PF00135"/>
    </source>
</evidence>
<feature type="domain" description="Carboxylesterase type B" evidence="2">
    <location>
        <begin position="1"/>
        <end position="262"/>
    </location>
</feature>
<sequence length="267" mass="30236">FLSTEDKSALGNYALLDIIQALIWLRENIADFRGDPKRVTLFGHGAGAAIVNLLMLSPFVTEERGNFFQRAILQSGSALSTWAISYDPKWCTEKLANSVNCSRAYAELVAAATDAPKYYSCFAPSVDSWTILPEEVKRLLKEPNSKFASVPVMFGVTKNEAYAYLKQEDIKKGISGFRKSQIIRSYVQNVFRYHRQKIFEILDHHYTDWTGTSDYISNRDNILELLSDGQYVAPLFEMANHHADLADTYVYSFAYSTQSESDSEDVQ</sequence>
<evidence type="ECO:0000256" key="1">
    <source>
        <dbReference type="ARBA" id="ARBA00005964"/>
    </source>
</evidence>
<dbReference type="InterPro" id="IPR029058">
    <property type="entry name" value="AB_hydrolase_fold"/>
</dbReference>
<dbReference type="EMBL" id="CAJHNH020000435">
    <property type="protein sequence ID" value="CAG5117671.1"/>
    <property type="molecule type" value="Genomic_DNA"/>
</dbReference>
<dbReference type="AlphaFoldDB" id="A0A8S3YQW6"/>
<dbReference type="OrthoDB" id="3200163at2759"/>
<dbReference type="SUPFAM" id="SSF53474">
    <property type="entry name" value="alpha/beta-Hydrolases"/>
    <property type="match status" value="1"/>
</dbReference>
<comment type="caution">
    <text evidence="3">The sequence shown here is derived from an EMBL/GenBank/DDBJ whole genome shotgun (WGS) entry which is preliminary data.</text>
</comment>
<dbReference type="PANTHER" id="PTHR43903">
    <property type="entry name" value="NEUROLIGIN"/>
    <property type="match status" value="1"/>
</dbReference>
<protein>
    <recommendedName>
        <fullName evidence="2">Carboxylesterase type B domain-containing protein</fullName>
    </recommendedName>
</protein>
<dbReference type="InterPro" id="IPR051093">
    <property type="entry name" value="Neuroligin/BSAL"/>
</dbReference>
<name>A0A8S3YQW6_9EUPU</name>
<dbReference type="Pfam" id="PF00135">
    <property type="entry name" value="COesterase"/>
    <property type="match status" value="1"/>
</dbReference>
<accession>A0A8S3YQW6</accession>
<feature type="non-terminal residue" evidence="3">
    <location>
        <position position="1"/>
    </location>
</feature>
<dbReference type="InterPro" id="IPR002018">
    <property type="entry name" value="CarbesteraseB"/>
</dbReference>
<keyword evidence="4" id="KW-1185">Reference proteome</keyword>
<proteinExistence type="inferred from homology"/>
<gene>
    <name evidence="3" type="ORF">CUNI_LOCUS3229</name>
</gene>